<accession>A0AC61NPV9</accession>
<reference evidence="1" key="1">
    <citation type="submission" date="2021-08" db="EMBL/GenBank/DDBJ databases">
        <title>Novel anaerobic bacterium isolated from sea squirt in East Sea, Republic of Korea.</title>
        <authorList>
            <person name="Nguyen T.H."/>
            <person name="Li Z."/>
            <person name="Lee Y.-J."/>
            <person name="Ko J."/>
            <person name="Kim S.-G."/>
        </authorList>
    </citation>
    <scope>NUCLEOTIDE SEQUENCE</scope>
    <source>
        <strain evidence="1">KCTC 25031</strain>
    </source>
</reference>
<keyword evidence="2" id="KW-1185">Reference proteome</keyword>
<organism evidence="1 2">
    <name type="scientific">Halosquirtibacter laminarini</name>
    <dbReference type="NCBI Taxonomy" id="3374600"/>
    <lineage>
        <taxon>Bacteria</taxon>
        <taxon>Pseudomonadati</taxon>
        <taxon>Bacteroidota</taxon>
        <taxon>Bacteroidia</taxon>
        <taxon>Marinilabiliales</taxon>
        <taxon>Prolixibacteraceae</taxon>
        <taxon>Halosquirtibacter</taxon>
    </lineage>
</organism>
<dbReference type="Proteomes" id="UP000826212">
    <property type="component" value="Chromosome"/>
</dbReference>
<evidence type="ECO:0000313" key="2">
    <source>
        <dbReference type="Proteomes" id="UP000826212"/>
    </source>
</evidence>
<dbReference type="EMBL" id="CP081303">
    <property type="protein sequence ID" value="QZE15424.1"/>
    <property type="molecule type" value="Genomic_DNA"/>
</dbReference>
<protein>
    <submittedName>
        <fullName evidence="1">DUF2807 domain-containing protein</fullName>
    </submittedName>
</protein>
<gene>
    <name evidence="1" type="ORF">K4L44_06220</name>
</gene>
<name>A0AC61NPV9_9BACT</name>
<proteinExistence type="predicted"/>
<evidence type="ECO:0000313" key="1">
    <source>
        <dbReference type="EMBL" id="QZE15424.1"/>
    </source>
</evidence>
<sequence length="450" mass="50303">MKTLKLLSIITLLWVGVVASSIAQVRKNIAPFQTLVVEDIVNVEVHYSKTPYVEVYGSQEFLKVVRVSSKGTTLRCYINGKFKSKKRENQPKNRIVLYTPSFLRIEMQDATDVTLMDHFVLEDRFELNQEAASDFTGVVSAENVTIDLEDASDCNLTVKKCDYLRVHAEDASDVELKSLANEFFLFARDASDCNLDVVAETGEIVSKDASDVEGNLKIANLKCSTASSSDLDLNTQSDRVELNLNGISDSHLSGKTGILVVNTKTADLDAKGLISEVCFVKIDDNAKVKVHATKKINAIVNKRGKLEYTGSPKVQFGSRFERNVSNIENTVSKEASKVISDIKTGSEKWFDENKNKDNNPDDIDSFNTSTDQPSKSWLDQNKNETSDDFTREDIRDIADDVKEEIVMASKDVEAWYKANLDSDVKKVSKKVKIKTNMAYDKAEAFFAKNF</sequence>